<name>A0A0A9FAJ9_ARUDO</name>
<reference evidence="2" key="2">
    <citation type="journal article" date="2015" name="Data Brief">
        <title>Shoot transcriptome of the giant reed, Arundo donax.</title>
        <authorList>
            <person name="Barrero R.A."/>
            <person name="Guerrero F.D."/>
            <person name="Moolhuijzen P."/>
            <person name="Goolsby J.A."/>
            <person name="Tidwell J."/>
            <person name="Bellgard S.E."/>
            <person name="Bellgard M.I."/>
        </authorList>
    </citation>
    <scope>NUCLEOTIDE SEQUENCE</scope>
    <source>
        <tissue evidence="2">Shoot tissue taken approximately 20 cm above the soil surface</tissue>
    </source>
</reference>
<dbReference type="EMBL" id="GBRH01190760">
    <property type="protein sequence ID" value="JAE07136.1"/>
    <property type="molecule type" value="Transcribed_RNA"/>
</dbReference>
<evidence type="ECO:0000256" key="1">
    <source>
        <dbReference type="SAM" id="MobiDB-lite"/>
    </source>
</evidence>
<dbReference type="AlphaFoldDB" id="A0A0A9FAJ9"/>
<reference evidence="2" key="1">
    <citation type="submission" date="2014-09" db="EMBL/GenBank/DDBJ databases">
        <authorList>
            <person name="Magalhaes I.L.F."/>
            <person name="Oliveira U."/>
            <person name="Santos F.R."/>
            <person name="Vidigal T.H.D.A."/>
            <person name="Brescovit A.D."/>
            <person name="Santos A.J."/>
        </authorList>
    </citation>
    <scope>NUCLEOTIDE SEQUENCE</scope>
    <source>
        <tissue evidence="2">Shoot tissue taken approximately 20 cm above the soil surface</tissue>
    </source>
</reference>
<evidence type="ECO:0000313" key="2">
    <source>
        <dbReference type="EMBL" id="JAE07136.1"/>
    </source>
</evidence>
<organism evidence="2">
    <name type="scientific">Arundo donax</name>
    <name type="common">Giant reed</name>
    <name type="synonym">Donax arundinaceus</name>
    <dbReference type="NCBI Taxonomy" id="35708"/>
    <lineage>
        <taxon>Eukaryota</taxon>
        <taxon>Viridiplantae</taxon>
        <taxon>Streptophyta</taxon>
        <taxon>Embryophyta</taxon>
        <taxon>Tracheophyta</taxon>
        <taxon>Spermatophyta</taxon>
        <taxon>Magnoliopsida</taxon>
        <taxon>Liliopsida</taxon>
        <taxon>Poales</taxon>
        <taxon>Poaceae</taxon>
        <taxon>PACMAD clade</taxon>
        <taxon>Arundinoideae</taxon>
        <taxon>Arundineae</taxon>
        <taxon>Arundo</taxon>
    </lineage>
</organism>
<feature type="region of interest" description="Disordered" evidence="1">
    <location>
        <begin position="41"/>
        <end position="63"/>
    </location>
</feature>
<protein>
    <submittedName>
        <fullName evidence="2">Uncharacterized protein</fullName>
    </submittedName>
</protein>
<accession>A0A0A9FAJ9</accession>
<proteinExistence type="predicted"/>
<sequence>MSSLNMSLRMDVWLDLSRPNPQGPPAPLAPSPTHCRLCYSPPPPYLKSSRIQPPPRLPRFRRR</sequence>